<gene>
    <name evidence="1" type="ORF">ACRB68_53990</name>
</gene>
<comment type="caution">
    <text evidence="1">The sequence shown here is derived from an EMBL/GenBank/DDBJ whole genome shotgun (WGS) entry which is preliminary data.</text>
</comment>
<protein>
    <submittedName>
        <fullName evidence="1">Uncharacterized protein</fullName>
    </submittedName>
</protein>
<organism evidence="1 2">
    <name type="scientific">Actinomadura macrotermitis</name>
    <dbReference type="NCBI Taxonomy" id="2585200"/>
    <lineage>
        <taxon>Bacteria</taxon>
        <taxon>Bacillati</taxon>
        <taxon>Actinomycetota</taxon>
        <taxon>Actinomycetes</taxon>
        <taxon>Streptosporangiales</taxon>
        <taxon>Thermomonosporaceae</taxon>
        <taxon>Actinomadura</taxon>
    </lineage>
</organism>
<sequence>MAELIPLLSDLLYARCGFTVPDGFVESYVKLHDQDWHRAQDHWERVVRWVLDCREVESRATSRRAMQQAVAASGAILHLTPLLARCPHCRAGRRVP</sequence>
<dbReference type="RefSeq" id="WP_153537014.1">
    <property type="nucleotide sequence ID" value="NZ_WEGH01000003.1"/>
</dbReference>
<keyword evidence="2" id="KW-1185">Reference proteome</keyword>
<dbReference type="InterPro" id="IPR046280">
    <property type="entry name" value="DUF6313"/>
</dbReference>
<dbReference type="Pfam" id="PF19832">
    <property type="entry name" value="DUF6313"/>
    <property type="match status" value="1"/>
</dbReference>
<dbReference type="Proteomes" id="UP000487268">
    <property type="component" value="Unassembled WGS sequence"/>
</dbReference>
<evidence type="ECO:0000313" key="1">
    <source>
        <dbReference type="EMBL" id="MQY07299.1"/>
    </source>
</evidence>
<proteinExistence type="predicted"/>
<dbReference type="EMBL" id="WEGH01000003">
    <property type="protein sequence ID" value="MQY07299.1"/>
    <property type="molecule type" value="Genomic_DNA"/>
</dbReference>
<dbReference type="AlphaFoldDB" id="A0A7K0C1J3"/>
<evidence type="ECO:0000313" key="2">
    <source>
        <dbReference type="Proteomes" id="UP000487268"/>
    </source>
</evidence>
<reference evidence="1 2" key="1">
    <citation type="submission" date="2019-10" db="EMBL/GenBank/DDBJ databases">
        <title>Actinomadura rubteroloni sp. nov. and Actinomadura macrotermitis sp. nov., isolated from the gut of fungus growing-termite Macrotermes natalensis.</title>
        <authorList>
            <person name="Benndorf R."/>
            <person name="Martin K."/>
            <person name="Kuefner M."/>
            <person name="De Beer W."/>
            <person name="Kaster A.-K."/>
            <person name="Vollmers J."/>
            <person name="Poulsen M."/>
            <person name="Beemelmanns C."/>
        </authorList>
    </citation>
    <scope>NUCLEOTIDE SEQUENCE [LARGE SCALE GENOMIC DNA]</scope>
    <source>
        <strain evidence="1 2">RB68</strain>
    </source>
</reference>
<accession>A0A7K0C1J3</accession>
<dbReference type="OrthoDB" id="5197571at2"/>
<name>A0A7K0C1J3_9ACTN</name>